<keyword evidence="5 9" id="KW-0653">Protein transport</keyword>
<sequence length="61" mass="6652">MANPLQFLQQVRSEGGKVTWPSRREVMLTTGMVLAMAALTSLFFSLVDWVIRLGVAAVIGS</sequence>
<evidence type="ECO:0000256" key="2">
    <source>
        <dbReference type="ARBA" id="ARBA00022448"/>
    </source>
</evidence>
<dbReference type="NCBIfam" id="TIGR00964">
    <property type="entry name" value="secE_bact"/>
    <property type="match status" value="1"/>
</dbReference>
<dbReference type="Pfam" id="PF00584">
    <property type="entry name" value="SecE"/>
    <property type="match status" value="1"/>
</dbReference>
<keyword evidence="3 9" id="KW-1003">Cell membrane</keyword>
<accession>A0A074K904</accession>
<evidence type="ECO:0000256" key="8">
    <source>
        <dbReference type="ARBA" id="ARBA00023136"/>
    </source>
</evidence>
<evidence type="ECO:0000256" key="5">
    <source>
        <dbReference type="ARBA" id="ARBA00022927"/>
    </source>
</evidence>
<comment type="caution">
    <text evidence="10">The sequence shown here is derived from an EMBL/GenBank/DDBJ whole genome shotgun (WGS) entry which is preliminary data.</text>
</comment>
<evidence type="ECO:0000256" key="1">
    <source>
        <dbReference type="ARBA" id="ARBA00004370"/>
    </source>
</evidence>
<dbReference type="OrthoDB" id="9812738at2"/>
<evidence type="ECO:0000256" key="3">
    <source>
        <dbReference type="ARBA" id="ARBA00022475"/>
    </source>
</evidence>
<dbReference type="eggNOG" id="COG0690">
    <property type="taxonomic scope" value="Bacteria"/>
</dbReference>
<gene>
    <name evidence="9" type="primary">secE</name>
    <name evidence="10" type="ORF">DT23_16840</name>
</gene>
<dbReference type="GO" id="GO:0005886">
    <property type="term" value="C:plasma membrane"/>
    <property type="evidence" value="ECO:0007669"/>
    <property type="project" value="UniProtKB-SubCell"/>
</dbReference>
<evidence type="ECO:0000256" key="4">
    <source>
        <dbReference type="ARBA" id="ARBA00022692"/>
    </source>
</evidence>
<dbReference type="GO" id="GO:0008320">
    <property type="term" value="F:protein transmembrane transporter activity"/>
    <property type="evidence" value="ECO:0007669"/>
    <property type="project" value="UniProtKB-UniRule"/>
</dbReference>
<protein>
    <recommendedName>
        <fullName evidence="9">Protein translocase subunit SecE</fullName>
    </recommendedName>
</protein>
<keyword evidence="11" id="KW-1185">Reference proteome</keyword>
<dbReference type="RefSeq" id="WP_038131537.1">
    <property type="nucleotide sequence ID" value="NZ_AUNB01000038.1"/>
</dbReference>
<organism evidence="10 11">
    <name type="scientific">Thioclava indica</name>
    <dbReference type="NCBI Taxonomy" id="1353528"/>
    <lineage>
        <taxon>Bacteria</taxon>
        <taxon>Pseudomonadati</taxon>
        <taxon>Pseudomonadota</taxon>
        <taxon>Alphaproteobacteria</taxon>
        <taxon>Rhodobacterales</taxon>
        <taxon>Paracoccaceae</taxon>
        <taxon>Thioclava</taxon>
    </lineage>
</organism>
<feature type="transmembrane region" description="Helical" evidence="9">
    <location>
        <begin position="26"/>
        <end position="51"/>
    </location>
</feature>
<evidence type="ECO:0000313" key="11">
    <source>
        <dbReference type="Proteomes" id="UP000027471"/>
    </source>
</evidence>
<evidence type="ECO:0000256" key="9">
    <source>
        <dbReference type="HAMAP-Rule" id="MF_00422"/>
    </source>
</evidence>
<dbReference type="InterPro" id="IPR005807">
    <property type="entry name" value="SecE_bac"/>
</dbReference>
<dbReference type="HAMAP" id="MF_00422">
    <property type="entry name" value="SecE"/>
    <property type="match status" value="1"/>
</dbReference>
<dbReference type="STRING" id="1353528.DT23_16840"/>
<evidence type="ECO:0000313" key="10">
    <source>
        <dbReference type="EMBL" id="KEO58042.1"/>
    </source>
</evidence>
<dbReference type="GO" id="GO:0009306">
    <property type="term" value="P:protein secretion"/>
    <property type="evidence" value="ECO:0007669"/>
    <property type="project" value="UniProtKB-UniRule"/>
</dbReference>
<dbReference type="GO" id="GO:0006605">
    <property type="term" value="P:protein targeting"/>
    <property type="evidence" value="ECO:0007669"/>
    <property type="project" value="UniProtKB-UniRule"/>
</dbReference>
<dbReference type="InterPro" id="IPR001901">
    <property type="entry name" value="Translocase_SecE/Sec61-g"/>
</dbReference>
<keyword evidence="7 9" id="KW-0811">Translocation</keyword>
<dbReference type="PANTHER" id="PTHR33910">
    <property type="entry name" value="PROTEIN TRANSLOCASE SUBUNIT SECE"/>
    <property type="match status" value="1"/>
</dbReference>
<dbReference type="Proteomes" id="UP000027471">
    <property type="component" value="Unassembled WGS sequence"/>
</dbReference>
<dbReference type="EMBL" id="AUNB01000038">
    <property type="protein sequence ID" value="KEO58042.1"/>
    <property type="molecule type" value="Genomic_DNA"/>
</dbReference>
<dbReference type="PANTHER" id="PTHR33910:SF1">
    <property type="entry name" value="PROTEIN TRANSLOCASE SUBUNIT SECE"/>
    <property type="match status" value="1"/>
</dbReference>
<comment type="subunit">
    <text evidence="9">Component of the Sec protein translocase complex. Heterotrimer consisting of SecY, SecE and SecG subunits. The heterotrimers can form oligomers, although 1 heterotrimer is thought to be able to translocate proteins. Interacts with the ribosome. Interacts with SecDF, and other proteins may be involved. Interacts with SecA.</text>
</comment>
<dbReference type="GO" id="GO:0065002">
    <property type="term" value="P:intracellular protein transmembrane transport"/>
    <property type="evidence" value="ECO:0007669"/>
    <property type="project" value="UniProtKB-UniRule"/>
</dbReference>
<keyword evidence="6 9" id="KW-1133">Transmembrane helix</keyword>
<comment type="similarity">
    <text evidence="9">Belongs to the SecE/SEC61-gamma family.</text>
</comment>
<evidence type="ECO:0000256" key="7">
    <source>
        <dbReference type="ARBA" id="ARBA00023010"/>
    </source>
</evidence>
<keyword evidence="2 9" id="KW-0813">Transport</keyword>
<reference evidence="10 11" key="1">
    <citation type="journal article" date="2015" name="Antonie Van Leeuwenhoek">
        <title>Thioclava indica sp. nov., isolated from surface seawater of the Indian Ocean.</title>
        <authorList>
            <person name="Liu Y."/>
            <person name="Lai Q."/>
            <person name="Du J."/>
            <person name="Xu H."/>
            <person name="Jiang L."/>
            <person name="Shao Z."/>
        </authorList>
    </citation>
    <scope>NUCLEOTIDE SEQUENCE [LARGE SCALE GENOMIC DNA]</scope>
    <source>
        <strain evidence="10 11">DT23-4</strain>
    </source>
</reference>
<name>A0A074K904_9RHOB</name>
<comment type="function">
    <text evidence="9">Essential subunit of the Sec protein translocation channel SecYEG. Clamps together the 2 halves of SecY. May contact the channel plug during translocation.</text>
</comment>
<keyword evidence="8 9" id="KW-0472">Membrane</keyword>
<dbReference type="AlphaFoldDB" id="A0A074K904"/>
<proteinExistence type="inferred from homology"/>
<dbReference type="Gene3D" id="1.20.5.1030">
    <property type="entry name" value="Preprotein translocase secy subunit"/>
    <property type="match status" value="1"/>
</dbReference>
<dbReference type="InterPro" id="IPR038379">
    <property type="entry name" value="SecE_sf"/>
</dbReference>
<keyword evidence="4 9" id="KW-0812">Transmembrane</keyword>
<dbReference type="GO" id="GO:0043952">
    <property type="term" value="P:protein transport by the Sec complex"/>
    <property type="evidence" value="ECO:0007669"/>
    <property type="project" value="UniProtKB-UniRule"/>
</dbReference>
<comment type="subcellular location">
    <subcellularLocation>
        <location evidence="9">Cell membrane</location>
        <topology evidence="9">Single-pass membrane protein</topology>
    </subcellularLocation>
    <subcellularLocation>
        <location evidence="1">Membrane</location>
    </subcellularLocation>
</comment>
<evidence type="ECO:0000256" key="6">
    <source>
        <dbReference type="ARBA" id="ARBA00022989"/>
    </source>
</evidence>